<comment type="subcellular location">
    <subcellularLocation>
        <location evidence="1 14">Endoplasmic reticulum membrane</location>
        <topology evidence="1 14">Multi-pass membrane protein</topology>
    </subcellularLocation>
</comment>
<keyword evidence="11 14" id="KW-0472">Membrane</keyword>
<evidence type="ECO:0000256" key="14">
    <source>
        <dbReference type="RuleBase" id="RU367007"/>
    </source>
</evidence>
<keyword evidence="10 14" id="KW-1133">Transmembrane helix</keyword>
<evidence type="ECO:0000256" key="10">
    <source>
        <dbReference type="ARBA" id="ARBA00022989"/>
    </source>
</evidence>
<feature type="transmembrane region" description="Helical" evidence="14">
    <location>
        <begin position="693"/>
        <end position="713"/>
    </location>
</feature>
<feature type="transmembrane region" description="Helical" evidence="14">
    <location>
        <begin position="233"/>
        <end position="261"/>
    </location>
</feature>
<dbReference type="Pfam" id="PF02366">
    <property type="entry name" value="PMT"/>
    <property type="match status" value="1"/>
</dbReference>
<evidence type="ECO:0000256" key="5">
    <source>
        <dbReference type="ARBA" id="ARBA00022676"/>
    </source>
</evidence>
<dbReference type="InterPro" id="IPR036300">
    <property type="entry name" value="MIR_dom_sf"/>
</dbReference>
<dbReference type="CDD" id="cd23284">
    <property type="entry name" value="beta-trefoil_MIR_PMT2-like"/>
    <property type="match status" value="1"/>
</dbReference>
<dbReference type="InterPro" id="IPR032421">
    <property type="entry name" value="PMT_4TMC"/>
</dbReference>
<feature type="transmembrane region" description="Helical" evidence="14">
    <location>
        <begin position="600"/>
        <end position="621"/>
    </location>
</feature>
<dbReference type="InterPro" id="IPR016093">
    <property type="entry name" value="MIR_motif"/>
</dbReference>
<evidence type="ECO:0000256" key="6">
    <source>
        <dbReference type="ARBA" id="ARBA00022679"/>
    </source>
</evidence>
<dbReference type="GeneID" id="28937748"/>
<evidence type="ECO:0000256" key="2">
    <source>
        <dbReference type="ARBA" id="ARBA00004922"/>
    </source>
</evidence>
<keyword evidence="8" id="KW-0677">Repeat</keyword>
<dbReference type="UniPathway" id="UPA00378"/>
<protein>
    <recommendedName>
        <fullName evidence="4 14">Dolichyl-phosphate-mannose--protein mannosyltransferase</fullName>
        <ecNumber evidence="4 14">2.4.1.109</ecNumber>
    </recommendedName>
</protein>
<dbReference type="EMBL" id="LFVZ01000014">
    <property type="protein sequence ID" value="KTW26131.1"/>
    <property type="molecule type" value="Genomic_DNA"/>
</dbReference>
<comment type="similarity">
    <text evidence="3 14">Belongs to the glycosyltransferase 39 family.</text>
</comment>
<organism evidence="16 17">
    <name type="scientific">Pneumocystis carinii (strain B80)</name>
    <name type="common">Rat pneumocystis pneumonia agent</name>
    <name type="synonym">Pneumocystis carinii f. sp. carinii</name>
    <dbReference type="NCBI Taxonomy" id="1408658"/>
    <lineage>
        <taxon>Eukaryota</taxon>
        <taxon>Fungi</taxon>
        <taxon>Dikarya</taxon>
        <taxon>Ascomycota</taxon>
        <taxon>Taphrinomycotina</taxon>
        <taxon>Pneumocystomycetes</taxon>
        <taxon>Pneumocystaceae</taxon>
        <taxon>Pneumocystis</taxon>
    </lineage>
</organism>
<feature type="domain" description="MIR" evidence="15">
    <location>
        <begin position="401"/>
        <end position="457"/>
    </location>
</feature>
<keyword evidence="17" id="KW-1185">Reference proteome</keyword>
<gene>
    <name evidence="16" type="ORF">T552_03025</name>
</gene>
<keyword evidence="9 14" id="KW-0256">Endoplasmic reticulum</keyword>
<evidence type="ECO:0000256" key="8">
    <source>
        <dbReference type="ARBA" id="ARBA00022737"/>
    </source>
</evidence>
<comment type="pathway">
    <text evidence="2 14">Protein modification; protein glycosylation.</text>
</comment>
<evidence type="ECO:0000256" key="11">
    <source>
        <dbReference type="ARBA" id="ARBA00023136"/>
    </source>
</evidence>
<keyword evidence="7 14" id="KW-0812">Transmembrane</keyword>
<dbReference type="OrthoDB" id="292747at2759"/>
<evidence type="ECO:0000256" key="3">
    <source>
        <dbReference type="ARBA" id="ARBA00007222"/>
    </source>
</evidence>
<feature type="transmembrane region" description="Helical" evidence="14">
    <location>
        <begin position="171"/>
        <end position="189"/>
    </location>
</feature>
<dbReference type="SMART" id="SM00472">
    <property type="entry name" value="MIR"/>
    <property type="match status" value="3"/>
</dbReference>
<evidence type="ECO:0000256" key="12">
    <source>
        <dbReference type="ARBA" id="ARBA00045085"/>
    </source>
</evidence>
<dbReference type="Pfam" id="PF16192">
    <property type="entry name" value="PMT_4TMC"/>
    <property type="match status" value="1"/>
</dbReference>
<dbReference type="PROSITE" id="PS50919">
    <property type="entry name" value="MIR"/>
    <property type="match status" value="3"/>
</dbReference>
<dbReference type="InterPro" id="IPR027005">
    <property type="entry name" value="PMT-like"/>
</dbReference>
<evidence type="ECO:0000256" key="13">
    <source>
        <dbReference type="ARBA" id="ARBA00045102"/>
    </source>
</evidence>
<reference evidence="17" key="1">
    <citation type="journal article" date="2016" name="Nat. Commun.">
        <title>Genome analysis of three Pneumocystis species reveals adaptation mechanisms to life exclusively in mammalian hosts.</title>
        <authorList>
            <person name="Ma L."/>
            <person name="Chen Z."/>
            <person name="Huang D.W."/>
            <person name="Kutty G."/>
            <person name="Ishihara M."/>
            <person name="Wang H."/>
            <person name="Abouelleil A."/>
            <person name="Bishop L."/>
            <person name="Davey E."/>
            <person name="Deng R."/>
            <person name="Deng X."/>
            <person name="Fan L."/>
            <person name="Fantoni G."/>
            <person name="Fitzgerald M."/>
            <person name="Gogineni E."/>
            <person name="Goldberg J.M."/>
            <person name="Handley G."/>
            <person name="Hu X."/>
            <person name="Huber C."/>
            <person name="Jiao X."/>
            <person name="Jones K."/>
            <person name="Levin J.Z."/>
            <person name="Liu Y."/>
            <person name="Macdonald P."/>
            <person name="Melnikov A."/>
            <person name="Raley C."/>
            <person name="Sassi M."/>
            <person name="Sherman B.T."/>
            <person name="Song X."/>
            <person name="Sykes S."/>
            <person name="Tran B."/>
            <person name="Walsh L."/>
            <person name="Xia Y."/>
            <person name="Yang J."/>
            <person name="Young S."/>
            <person name="Zeng Q."/>
            <person name="Zheng X."/>
            <person name="Stephens R."/>
            <person name="Nusbaum C."/>
            <person name="Birren B.W."/>
            <person name="Azadi P."/>
            <person name="Lempicki R.A."/>
            <person name="Cuomo C.A."/>
            <person name="Kovacs J.A."/>
        </authorList>
    </citation>
    <scope>NUCLEOTIDE SEQUENCE [LARGE SCALE GENOMIC DNA]</scope>
    <source>
        <strain evidence="17">B80</strain>
    </source>
</reference>
<evidence type="ECO:0000256" key="4">
    <source>
        <dbReference type="ARBA" id="ARBA00012839"/>
    </source>
</evidence>
<comment type="catalytic activity">
    <reaction evidence="13 14">
        <text>a di-trans,poly-cis-dolichyl beta-D-mannosyl phosphate + L-seryl-[protein] = 3-O-(alpha-D-mannosyl)-L-seryl-[protein] + a di-trans,poly-cis-dolichyl phosphate + H(+)</text>
        <dbReference type="Rhea" id="RHEA:17377"/>
        <dbReference type="Rhea" id="RHEA-COMP:9863"/>
        <dbReference type="Rhea" id="RHEA-COMP:13546"/>
        <dbReference type="Rhea" id="RHEA-COMP:19498"/>
        <dbReference type="Rhea" id="RHEA-COMP:19501"/>
        <dbReference type="ChEBI" id="CHEBI:15378"/>
        <dbReference type="ChEBI" id="CHEBI:29999"/>
        <dbReference type="ChEBI" id="CHEBI:57683"/>
        <dbReference type="ChEBI" id="CHEBI:58211"/>
        <dbReference type="ChEBI" id="CHEBI:137321"/>
        <dbReference type="EC" id="2.4.1.109"/>
    </reaction>
</comment>
<proteinExistence type="inferred from homology"/>
<feature type="domain" description="MIR" evidence="15">
    <location>
        <begin position="335"/>
        <end position="389"/>
    </location>
</feature>
<evidence type="ECO:0000256" key="7">
    <source>
        <dbReference type="ARBA" id="ARBA00022692"/>
    </source>
</evidence>
<dbReference type="GO" id="GO:0005789">
    <property type="term" value="C:endoplasmic reticulum membrane"/>
    <property type="evidence" value="ECO:0007669"/>
    <property type="project" value="UniProtKB-SubCell"/>
</dbReference>
<dbReference type="Gene3D" id="2.80.10.50">
    <property type="match status" value="1"/>
</dbReference>
<feature type="transmembrane region" description="Helical" evidence="14">
    <location>
        <begin position="57"/>
        <end position="77"/>
    </location>
</feature>
<keyword evidence="5 14" id="KW-0328">Glycosyltransferase</keyword>
<evidence type="ECO:0000313" key="17">
    <source>
        <dbReference type="Proteomes" id="UP000054454"/>
    </source>
</evidence>
<evidence type="ECO:0000313" key="16">
    <source>
        <dbReference type="EMBL" id="KTW26131.1"/>
    </source>
</evidence>
<dbReference type="PANTHER" id="PTHR10050:SF46">
    <property type="entry name" value="PROTEIN O-MANNOSYL-TRANSFERASE 2"/>
    <property type="match status" value="1"/>
</dbReference>
<comment type="catalytic activity">
    <reaction evidence="12 14">
        <text>a di-trans,poly-cis-dolichyl beta-D-mannosyl phosphate + L-threonyl-[protein] = 3-O-(alpha-D-mannosyl)-L-threonyl-[protein] + a di-trans,poly-cis-dolichyl phosphate + H(+)</text>
        <dbReference type="Rhea" id="RHEA:53396"/>
        <dbReference type="Rhea" id="RHEA-COMP:11060"/>
        <dbReference type="Rhea" id="RHEA-COMP:13547"/>
        <dbReference type="Rhea" id="RHEA-COMP:19498"/>
        <dbReference type="Rhea" id="RHEA-COMP:19501"/>
        <dbReference type="ChEBI" id="CHEBI:15378"/>
        <dbReference type="ChEBI" id="CHEBI:30013"/>
        <dbReference type="ChEBI" id="CHEBI:57683"/>
        <dbReference type="ChEBI" id="CHEBI:58211"/>
        <dbReference type="ChEBI" id="CHEBI:137323"/>
        <dbReference type="EC" id="2.4.1.109"/>
    </reaction>
</comment>
<evidence type="ECO:0000259" key="15">
    <source>
        <dbReference type="PROSITE" id="PS50919"/>
    </source>
</evidence>
<comment type="caution">
    <text evidence="16">The sequence shown here is derived from an EMBL/GenBank/DDBJ whole genome shotgun (WGS) entry which is preliminary data.</text>
</comment>
<feature type="transmembrane region" description="Helical" evidence="14">
    <location>
        <begin position="282"/>
        <end position="307"/>
    </location>
</feature>
<dbReference type="VEuPathDB" id="FungiDB:T552_03025"/>
<keyword evidence="6 14" id="KW-0808">Transferase</keyword>
<dbReference type="RefSeq" id="XP_018224675.1">
    <property type="nucleotide sequence ID" value="XM_018371545.1"/>
</dbReference>
<dbReference type="InterPro" id="IPR003342">
    <property type="entry name" value="ArnT-like_N"/>
</dbReference>
<dbReference type="Proteomes" id="UP000054454">
    <property type="component" value="Unassembled WGS sequence"/>
</dbReference>
<dbReference type="AlphaFoldDB" id="A0A0W4ZCS8"/>
<comment type="function">
    <text evidence="14">Transfers mannose from Dol-P-mannose to Ser or Thr residues on proteins.</text>
</comment>
<accession>A0A0W4ZCS8</accession>
<sequence length="740" mass="86170">MSTYSTGIFKESVRKRRGNTDSDCISENTGQEVVNKEEKKGESISEWQCCSKDIMKYMKFLIIPIILYALALFTRLYNIRASDRVVWDEAHFGKFSSYYIKRQFYFDVHPPLGKTLLGLSAYFSGHNGTFEFPSGEKYPEVLDYGFMRSFCAVIGTLCVPLAYFTAIELNYSFYASLLVGLMVLCDNSLATISRFILLDSILLFLSLTTMYSLSKFHSYRQRPFSYRWYKWLFLTGISIGCVCSVKWLGFLVALLCGIYTIDDLWVKFGDLKMPKKIYLKHWIARIVALIFVPFLVYALTFFVHFGILNHSGTGDSHMSSLFQANLIGSDINKSPLYTAYGSRVTIRNMGYSGGLLHSHVQTFPTGSNQQQVTCYHHRDGNNDWIIHLSHESKPISNEDPLIFLRNNDLLRLIHKPTGCNLHSHEIPAPITKTQNEVSCYGNLTLGDDNDHWVIEVVKDSDPQDDRIKTIKTAFRLRHEVLNCYLRAEKVHLPQWGFKQVEVTCDKTNNPKDYYTHWNIENHWNDRLPSGNTKFYKSSFWHDFFYINVAMMNTNNALVLDKGKKDDLISYPWEWPIALSGIRMCSWDDNVTKFYLLGNPAVYWISLASIFLFFGLILFYTIRWKRHYIDFTLDKFDHIHYVGLYPLLGWILHYFPFFIIRRVLYVHHYFPALLFAILTTGFVFDYLTASIPALLRKIIFSIAYISIVLTFIYFKDITFGMTGPSTQWKYLQWLPTWKITN</sequence>
<feature type="transmembrane region" description="Helical" evidence="14">
    <location>
        <begin position="146"/>
        <end position="165"/>
    </location>
</feature>
<dbReference type="FunFam" id="2.80.10.50:FF:000012">
    <property type="entry name" value="Protein O-mannosyl-transferase 1"/>
    <property type="match status" value="1"/>
</dbReference>
<feature type="transmembrane region" description="Helical" evidence="14">
    <location>
        <begin position="641"/>
        <end position="659"/>
    </location>
</feature>
<evidence type="ECO:0000256" key="1">
    <source>
        <dbReference type="ARBA" id="ARBA00004477"/>
    </source>
</evidence>
<feature type="transmembrane region" description="Helical" evidence="14">
    <location>
        <begin position="665"/>
        <end position="686"/>
    </location>
</feature>
<feature type="domain" description="MIR" evidence="15">
    <location>
        <begin position="464"/>
        <end position="522"/>
    </location>
</feature>
<evidence type="ECO:0000256" key="9">
    <source>
        <dbReference type="ARBA" id="ARBA00022824"/>
    </source>
</evidence>
<name>A0A0W4ZCS8_PNEC8</name>
<dbReference type="PANTHER" id="PTHR10050">
    <property type="entry name" value="DOLICHYL-PHOSPHATE-MANNOSE--PROTEIN MANNOSYLTRANSFERASE"/>
    <property type="match status" value="1"/>
</dbReference>
<dbReference type="Pfam" id="PF02815">
    <property type="entry name" value="MIR"/>
    <property type="match status" value="1"/>
</dbReference>
<dbReference type="SUPFAM" id="SSF82109">
    <property type="entry name" value="MIR domain"/>
    <property type="match status" value="1"/>
</dbReference>
<dbReference type="GO" id="GO:0004169">
    <property type="term" value="F:dolichyl-phosphate-mannose-protein mannosyltransferase activity"/>
    <property type="evidence" value="ECO:0007669"/>
    <property type="project" value="UniProtKB-UniRule"/>
</dbReference>
<dbReference type="EC" id="2.4.1.109" evidence="4 14"/>
<feature type="transmembrane region" description="Helical" evidence="14">
    <location>
        <begin position="196"/>
        <end position="213"/>
    </location>
</feature>